<gene>
    <name evidence="2" type="ORF">L1994_11210</name>
</gene>
<dbReference type="RefSeq" id="WP_278099527.1">
    <property type="nucleotide sequence ID" value="NZ_CP091092.1"/>
</dbReference>
<keyword evidence="3" id="KW-1185">Reference proteome</keyword>
<dbReference type="InterPro" id="IPR046260">
    <property type="entry name" value="HFX_2341-like_N"/>
</dbReference>
<accession>A0AAF0FMZ6</accession>
<dbReference type="Gene3D" id="1.10.10.10">
    <property type="entry name" value="Winged helix-like DNA-binding domain superfamily/Winged helix DNA-binding domain"/>
    <property type="match status" value="1"/>
</dbReference>
<dbReference type="GeneID" id="79950976"/>
<evidence type="ECO:0000313" key="3">
    <source>
        <dbReference type="Proteomes" id="UP001218895"/>
    </source>
</evidence>
<dbReference type="InterPro" id="IPR036390">
    <property type="entry name" value="WH_DNA-bd_sf"/>
</dbReference>
<dbReference type="SUPFAM" id="SSF46785">
    <property type="entry name" value="Winged helix' DNA-binding domain"/>
    <property type="match status" value="1"/>
</dbReference>
<organism evidence="2 3">
    <name type="scientific">Methanomicrobium antiquum</name>
    <dbReference type="NCBI Taxonomy" id="487686"/>
    <lineage>
        <taxon>Archaea</taxon>
        <taxon>Methanobacteriati</taxon>
        <taxon>Methanobacteriota</taxon>
        <taxon>Stenosarchaea group</taxon>
        <taxon>Methanomicrobia</taxon>
        <taxon>Methanomicrobiales</taxon>
        <taxon>Methanomicrobiaceae</taxon>
        <taxon>Methanomicrobium</taxon>
    </lineage>
</organism>
<feature type="domain" description="HFX-2341-like N-terminal" evidence="1">
    <location>
        <begin position="5"/>
        <end position="119"/>
    </location>
</feature>
<name>A0AAF0FMZ6_9EURY</name>
<proteinExistence type="predicted"/>
<dbReference type="EMBL" id="CP091092">
    <property type="protein sequence ID" value="WFN36690.1"/>
    <property type="molecule type" value="Genomic_DNA"/>
</dbReference>
<evidence type="ECO:0000313" key="2">
    <source>
        <dbReference type="EMBL" id="WFN36690.1"/>
    </source>
</evidence>
<reference evidence="2" key="1">
    <citation type="submission" date="2022-01" db="EMBL/GenBank/DDBJ databases">
        <title>Complete genome of Methanomicrobium antiquum DSM 21220.</title>
        <authorList>
            <person name="Chen S.-C."/>
            <person name="You Y.-T."/>
            <person name="Zhou Y.-Z."/>
            <person name="Lai M.-C."/>
        </authorList>
    </citation>
    <scope>NUCLEOTIDE SEQUENCE</scope>
    <source>
        <strain evidence="2">DSM 21220</strain>
    </source>
</reference>
<dbReference type="Proteomes" id="UP001218895">
    <property type="component" value="Chromosome"/>
</dbReference>
<protein>
    <submittedName>
        <fullName evidence="2">DUF6293 family protein</fullName>
    </submittedName>
</protein>
<dbReference type="InterPro" id="IPR036388">
    <property type="entry name" value="WH-like_DNA-bd_sf"/>
</dbReference>
<dbReference type="Pfam" id="PF19810">
    <property type="entry name" value="HFX_2341_N"/>
    <property type="match status" value="1"/>
</dbReference>
<evidence type="ECO:0000259" key="1">
    <source>
        <dbReference type="Pfam" id="PF19810"/>
    </source>
</evidence>
<dbReference type="AlphaFoldDB" id="A0AAF0FMZ6"/>
<dbReference type="KEGG" id="manq:L1994_11210"/>
<sequence>MKITQIVFVGHHKERLIDSFVKSDDKLVDKIIFVVGEQASSGEEKSRAIAEEIKRELSSFISSDIAYVDKKDVKRGALQIISLIKSEEKRGNSVVLNISGSLRTFAVSAYIAGSITKSRIITSIPLYDDNENEIGVEEVIEVPALPVCFLRDEQMQIILSIDEGVDSLDELIMRLNPSLEKYSNDFYKERSRVSHHLKVLEESGFIFKSKKGRNISVNLSDLGWMMSRIEDCSV</sequence>
<dbReference type="Gene3D" id="3.40.50.11700">
    <property type="match status" value="1"/>
</dbReference>